<dbReference type="Pfam" id="PF19730">
    <property type="entry name" value="DUF6221"/>
    <property type="match status" value="1"/>
</dbReference>
<organism evidence="2 3">
    <name type="scientific">Streptomyces fragilis</name>
    <dbReference type="NCBI Taxonomy" id="67301"/>
    <lineage>
        <taxon>Bacteria</taxon>
        <taxon>Bacillati</taxon>
        <taxon>Actinomycetota</taxon>
        <taxon>Actinomycetes</taxon>
        <taxon>Kitasatosporales</taxon>
        <taxon>Streptomycetaceae</taxon>
        <taxon>Streptomyces</taxon>
    </lineage>
</organism>
<protein>
    <submittedName>
        <fullName evidence="2">DUF6221 family protein</fullName>
    </submittedName>
</protein>
<reference evidence="2 3" key="1">
    <citation type="submission" date="2024-06" db="EMBL/GenBank/DDBJ databases">
        <title>The Natural Products Discovery Center: Release of the First 8490 Sequenced Strains for Exploring Actinobacteria Biosynthetic Diversity.</title>
        <authorList>
            <person name="Kalkreuter E."/>
            <person name="Kautsar S.A."/>
            <person name="Yang D."/>
            <person name="Bader C.D."/>
            <person name="Teijaro C.N."/>
            <person name="Fluegel L."/>
            <person name="Davis C.M."/>
            <person name="Simpson J.R."/>
            <person name="Lauterbach L."/>
            <person name="Steele A.D."/>
            <person name="Gui C."/>
            <person name="Meng S."/>
            <person name="Li G."/>
            <person name="Viehrig K."/>
            <person name="Ye F."/>
            <person name="Su P."/>
            <person name="Kiefer A.F."/>
            <person name="Nichols A."/>
            <person name="Cepeda A.J."/>
            <person name="Yan W."/>
            <person name="Fan B."/>
            <person name="Jiang Y."/>
            <person name="Adhikari A."/>
            <person name="Zheng C.-J."/>
            <person name="Schuster L."/>
            <person name="Cowan T.M."/>
            <person name="Smanski M.J."/>
            <person name="Chevrette M.G."/>
            <person name="De Carvalho L.P.S."/>
            <person name="Shen B."/>
        </authorList>
    </citation>
    <scope>NUCLEOTIDE SEQUENCE [LARGE SCALE GENOMIC DNA]</scope>
    <source>
        <strain evidence="2 3">NPDC038104</strain>
    </source>
</reference>
<dbReference type="Proteomes" id="UP001550850">
    <property type="component" value="Unassembled WGS sequence"/>
</dbReference>
<dbReference type="RefSeq" id="WP_359289510.1">
    <property type="nucleotide sequence ID" value="NZ_JBEZUR010000009.1"/>
</dbReference>
<name>A0ABV2YF81_9ACTN</name>
<sequence length="52" mass="6177">MRRLRISSRMPEERAATSRRGGPRGVAVRLLAQTYHDSPEYREEWRPRVIPE</sequence>
<evidence type="ECO:0000256" key="1">
    <source>
        <dbReference type="SAM" id="MobiDB-lite"/>
    </source>
</evidence>
<evidence type="ECO:0000313" key="3">
    <source>
        <dbReference type="Proteomes" id="UP001550850"/>
    </source>
</evidence>
<accession>A0ABV2YF81</accession>
<dbReference type="InterPro" id="IPR046193">
    <property type="entry name" value="DUF6221"/>
</dbReference>
<proteinExistence type="predicted"/>
<comment type="caution">
    <text evidence="2">The sequence shown here is derived from an EMBL/GenBank/DDBJ whole genome shotgun (WGS) entry which is preliminary data.</text>
</comment>
<evidence type="ECO:0000313" key="2">
    <source>
        <dbReference type="EMBL" id="MEU3554373.1"/>
    </source>
</evidence>
<gene>
    <name evidence="2" type="ORF">AB0E65_09140</name>
</gene>
<dbReference type="EMBL" id="JBEZUR010000009">
    <property type="protein sequence ID" value="MEU3554373.1"/>
    <property type="molecule type" value="Genomic_DNA"/>
</dbReference>
<feature type="region of interest" description="Disordered" evidence="1">
    <location>
        <begin position="1"/>
        <end position="25"/>
    </location>
</feature>
<keyword evidence="3" id="KW-1185">Reference proteome</keyword>